<dbReference type="Pfam" id="PF07470">
    <property type="entry name" value="Glyco_hydro_88"/>
    <property type="match status" value="1"/>
</dbReference>
<dbReference type="EMBL" id="LWDG02000464">
    <property type="protein sequence ID" value="KAE8265248.1"/>
    <property type="molecule type" value="Genomic_DNA"/>
</dbReference>
<keyword evidence="1" id="KW-0378">Hydrolase</keyword>
<evidence type="ECO:0000313" key="3">
    <source>
        <dbReference type="EMBL" id="KAE8265248.1"/>
    </source>
</evidence>
<comment type="caution">
    <text evidence="3">The sequence shown here is derived from an EMBL/GenBank/DDBJ whole genome shotgun (WGS) entry which is preliminary data.</text>
</comment>
<name>A0A8X7N374_9BASI</name>
<protein>
    <submittedName>
        <fullName evidence="3">Uncharacterized protein</fullName>
    </submittedName>
</protein>
<proteinExistence type="predicted"/>
<dbReference type="SUPFAM" id="SSF48208">
    <property type="entry name" value="Six-hairpin glycosidases"/>
    <property type="match status" value="1"/>
</dbReference>
<accession>A0A8X7N374</accession>
<evidence type="ECO:0000313" key="4">
    <source>
        <dbReference type="Proteomes" id="UP000078113"/>
    </source>
</evidence>
<dbReference type="PANTHER" id="PTHR41814:SF1">
    <property type="entry name" value="CELLULASE"/>
    <property type="match status" value="1"/>
</dbReference>
<reference evidence="3" key="2">
    <citation type="journal article" date="2019" name="IMA Fungus">
        <title>Genome sequencing and comparison of five Tilletia species to identify candidate genes for the detection of regulated species infecting wheat.</title>
        <authorList>
            <person name="Nguyen H.D.T."/>
            <person name="Sultana T."/>
            <person name="Kesanakurti P."/>
            <person name="Hambleton S."/>
        </authorList>
    </citation>
    <scope>NUCLEOTIDE SEQUENCE</scope>
    <source>
        <strain evidence="3">DAOMC 236422</strain>
    </source>
</reference>
<dbReference type="Gene3D" id="1.50.10.10">
    <property type="match status" value="1"/>
</dbReference>
<dbReference type="AlphaFoldDB" id="A0A8X7N374"/>
<dbReference type="InterPro" id="IPR008928">
    <property type="entry name" value="6-hairpin_glycosidase_sf"/>
</dbReference>
<evidence type="ECO:0000256" key="1">
    <source>
        <dbReference type="ARBA" id="ARBA00022801"/>
    </source>
</evidence>
<dbReference type="GO" id="GO:0016787">
    <property type="term" value="F:hydrolase activity"/>
    <property type="evidence" value="ECO:0007669"/>
    <property type="project" value="UniProtKB-KW"/>
</dbReference>
<dbReference type="GO" id="GO:0005975">
    <property type="term" value="P:carbohydrate metabolic process"/>
    <property type="evidence" value="ECO:0007669"/>
    <property type="project" value="InterPro"/>
</dbReference>
<dbReference type="PANTHER" id="PTHR41814">
    <property type="entry name" value="EXPRESSED PROTEIN"/>
    <property type="match status" value="1"/>
</dbReference>
<keyword evidence="4" id="KW-1185">Reference proteome</keyword>
<dbReference type="InterPro" id="IPR010905">
    <property type="entry name" value="Glyco_hydro_88"/>
</dbReference>
<evidence type="ECO:0000256" key="2">
    <source>
        <dbReference type="SAM" id="MobiDB-lite"/>
    </source>
</evidence>
<organism evidence="3 4">
    <name type="scientific">Tilletia walkeri</name>
    <dbReference type="NCBI Taxonomy" id="117179"/>
    <lineage>
        <taxon>Eukaryota</taxon>
        <taxon>Fungi</taxon>
        <taxon>Dikarya</taxon>
        <taxon>Basidiomycota</taxon>
        <taxon>Ustilaginomycotina</taxon>
        <taxon>Exobasidiomycetes</taxon>
        <taxon>Tilletiales</taxon>
        <taxon>Tilletiaceae</taxon>
        <taxon>Tilletia</taxon>
    </lineage>
</organism>
<dbReference type="Proteomes" id="UP000078113">
    <property type="component" value="Unassembled WGS sequence"/>
</dbReference>
<reference evidence="3" key="1">
    <citation type="submission" date="2016-04" db="EMBL/GenBank/DDBJ databases">
        <authorList>
            <person name="Nguyen H.D."/>
            <person name="Samba Siva P."/>
            <person name="Cullis J."/>
            <person name="Levesque C.A."/>
            <person name="Hambleton S."/>
        </authorList>
    </citation>
    <scope>NUCLEOTIDE SEQUENCE</scope>
    <source>
        <strain evidence="3">DAOMC 236422</strain>
    </source>
</reference>
<feature type="region of interest" description="Disordered" evidence="2">
    <location>
        <begin position="57"/>
        <end position="76"/>
    </location>
</feature>
<gene>
    <name evidence="3" type="ORF">A4X09_0g6709</name>
</gene>
<dbReference type="InterPro" id="IPR012341">
    <property type="entry name" value="6hp_glycosidase-like_sf"/>
</dbReference>
<sequence length="511" mass="54331">MLRYTRARSRGVIATTALAAVVAAFICLGSAARAAPVTVEYFAGELNVDATLHSSGVTSQLPSSHHHTLTAPQTEMTNDVGQKNVTKNMTSSIQSLPARHLRANQTFVTMALAAIHASQRAAWEQGVTVQAILEWQYPDWSTFDAPGPSSFQAGFGGAGNRHGRTDFPQDVVLQAMRSVVAQDSNGRLGAKVTGDEDASKGSSLDSASNLESVLIAAYASGEISGASNTLDTNAVFGKAASLQYNFMTKNVMRGAQGIISQRMDELQYWADTFYMSQPALAAYGLYTRDADALTQAYAQVKLYLGKLLYPEGSGPKTGLLGHIQNDDGSWADPAVWVTGQGWGALGMLRVAAALGQSESSSSLSNSTKSNIVDLLHWTSDLLAAAHATFDSDASLWHNYVDDSSTFLDVSGSLALAAATYRLAALGPSLVTLTSLTNAEAVYRRVIPHLNSFGQFGDDLQCVDALGFSVPGYTSVESLSFGLLLESARRDYSKASNGQTTTLIRTIGRLQL</sequence>